<dbReference type="RefSeq" id="WP_190932185.1">
    <property type="nucleotide sequence ID" value="NZ_JACXJA010000062.1"/>
</dbReference>
<accession>A0A927CH94</accession>
<feature type="transmembrane region" description="Helical" evidence="1">
    <location>
        <begin position="63"/>
        <end position="79"/>
    </location>
</feature>
<proteinExistence type="predicted"/>
<name>A0A927CH94_9BACL</name>
<gene>
    <name evidence="2" type="ORF">IDH45_31840</name>
</gene>
<evidence type="ECO:0000313" key="3">
    <source>
        <dbReference type="Proteomes" id="UP000639396"/>
    </source>
</evidence>
<dbReference type="Proteomes" id="UP000639396">
    <property type="component" value="Unassembled WGS sequence"/>
</dbReference>
<comment type="caution">
    <text evidence="2">The sequence shown here is derived from an EMBL/GenBank/DDBJ whole genome shotgun (WGS) entry which is preliminary data.</text>
</comment>
<evidence type="ECO:0000313" key="2">
    <source>
        <dbReference type="EMBL" id="MBD2866572.1"/>
    </source>
</evidence>
<dbReference type="EMBL" id="JACXJA010000062">
    <property type="protein sequence ID" value="MBD2866572.1"/>
    <property type="molecule type" value="Genomic_DNA"/>
</dbReference>
<keyword evidence="1" id="KW-1133">Transmembrane helix</keyword>
<sequence>MLIHPPRLRLLLRLWLLLVYLSFLVIASNGIFMFVTVPFSVVFVHHYYLLSKRWGLHRYSKKLLHSITIAVWLVTLVFVEQARDGIMQLLWLYF</sequence>
<organism evidence="2 3">
    <name type="scientific">Paenibacillus oceani</name>
    <dbReference type="NCBI Taxonomy" id="2772510"/>
    <lineage>
        <taxon>Bacteria</taxon>
        <taxon>Bacillati</taxon>
        <taxon>Bacillota</taxon>
        <taxon>Bacilli</taxon>
        <taxon>Bacillales</taxon>
        <taxon>Paenibacillaceae</taxon>
        <taxon>Paenibacillus</taxon>
    </lineage>
</organism>
<reference evidence="2" key="1">
    <citation type="submission" date="2020-09" db="EMBL/GenBank/DDBJ databases">
        <title>A novel bacterium of genus Paenibacillus, isolated from South China Sea.</title>
        <authorList>
            <person name="Huang H."/>
            <person name="Mo K."/>
            <person name="Hu Y."/>
        </authorList>
    </citation>
    <scope>NUCLEOTIDE SEQUENCE</scope>
    <source>
        <strain evidence="2">IB182363</strain>
    </source>
</reference>
<dbReference type="AlphaFoldDB" id="A0A927CH94"/>
<evidence type="ECO:0000256" key="1">
    <source>
        <dbReference type="SAM" id="Phobius"/>
    </source>
</evidence>
<feature type="transmembrane region" description="Helical" evidence="1">
    <location>
        <begin position="12"/>
        <end position="43"/>
    </location>
</feature>
<keyword evidence="3" id="KW-1185">Reference proteome</keyword>
<keyword evidence="1" id="KW-0472">Membrane</keyword>
<keyword evidence="1" id="KW-0812">Transmembrane</keyword>
<protein>
    <submittedName>
        <fullName evidence="2">Uncharacterized protein</fullName>
    </submittedName>
</protein>